<reference evidence="1 2" key="1">
    <citation type="submission" date="2017-12" db="EMBL/GenBank/DDBJ databases">
        <title>Phylogenetic diversity of female urinary microbiome.</title>
        <authorList>
            <person name="Thomas-White K."/>
            <person name="Wolfe A.J."/>
        </authorList>
    </citation>
    <scope>NUCLEOTIDE SEQUENCE [LARGE SCALE GENOMIC DNA]</scope>
    <source>
        <strain evidence="1 2">UMB0416</strain>
    </source>
</reference>
<protein>
    <recommendedName>
        <fullName evidence="3">Glycosyltransferase 2-like domain-containing protein</fullName>
    </recommendedName>
</protein>
<dbReference type="EMBL" id="PKJS01000005">
    <property type="protein sequence ID" value="PKZ69074.1"/>
    <property type="molecule type" value="Genomic_DNA"/>
</dbReference>
<dbReference type="Proteomes" id="UP000234914">
    <property type="component" value="Unassembled WGS sequence"/>
</dbReference>
<evidence type="ECO:0008006" key="3">
    <source>
        <dbReference type="Google" id="ProtNLM"/>
    </source>
</evidence>
<proteinExistence type="predicted"/>
<name>A0A2I1RJ01_FAUOS</name>
<dbReference type="AlphaFoldDB" id="A0A2I1RJ01"/>
<evidence type="ECO:0000313" key="1">
    <source>
        <dbReference type="EMBL" id="PKZ69074.1"/>
    </source>
</evidence>
<organism evidence="1 2">
    <name type="scientific">Faucicola osloensis</name>
    <name type="common">Moraxella osloensis</name>
    <dbReference type="NCBI Taxonomy" id="34062"/>
    <lineage>
        <taxon>Bacteria</taxon>
        <taxon>Pseudomonadati</taxon>
        <taxon>Pseudomonadota</taxon>
        <taxon>Gammaproteobacteria</taxon>
        <taxon>Moraxellales</taxon>
        <taxon>Moraxellaceae</taxon>
        <taxon>Faucicola</taxon>
    </lineage>
</organism>
<comment type="caution">
    <text evidence="1">The sequence shown here is derived from an EMBL/GenBank/DDBJ whole genome shotgun (WGS) entry which is preliminary data.</text>
</comment>
<evidence type="ECO:0000313" key="2">
    <source>
        <dbReference type="Proteomes" id="UP000234914"/>
    </source>
</evidence>
<gene>
    <name evidence="1" type="ORF">CYJ96_04570</name>
</gene>
<sequence>MVIVSYNDNSVLPFMQNTYADYLGDGRIRVIEYNENRIFADYSAWSCGYVKDIAHKQATGDVLFNLDADNFIDDELHQTLLTLPANTLLITKQSEWLPDGRSGRIGLNKSDYSNIRYRDKGRNDDGDFIHQAILARLQIKQIPCKYKPIPN</sequence>
<accession>A0A2I1RJ01</accession>